<dbReference type="InterPro" id="IPR011335">
    <property type="entry name" value="Restrct_endonuc-II-like"/>
</dbReference>
<dbReference type="RefSeq" id="WP_141881739.1">
    <property type="nucleotide sequence ID" value="NZ_VFOM01000005.1"/>
</dbReference>
<protein>
    <recommendedName>
        <fullName evidence="4">DUF559 domain-containing protein</fullName>
    </recommendedName>
</protein>
<organism evidence="2 3">
    <name type="scientific">Homoserinimonas aerilata</name>
    <dbReference type="NCBI Taxonomy" id="1162970"/>
    <lineage>
        <taxon>Bacteria</taxon>
        <taxon>Bacillati</taxon>
        <taxon>Actinomycetota</taxon>
        <taxon>Actinomycetes</taxon>
        <taxon>Micrococcales</taxon>
        <taxon>Microbacteriaceae</taxon>
        <taxon>Homoserinimonas</taxon>
    </lineage>
</organism>
<name>A0A542XX54_9MICO</name>
<sequence>MSTDAADPTASDGTLVLMPRRVPLPSCLTGHAFRVGDPIASGLSARRLRGRDVDRPFAGVRAVGLDLRILENRCRAYAARMPPGQFFSHITAALLYRIPLPWRLEQDSRIHVSVRDGGIRPRARGVIGHRLSATTVPRMLGELPVADPVSTWCHLASVLDVDELIAAGDFLVSGLVTNDGRRPPLATLSQLSDAVQRSAGRRGARTMAATVTHIRTGVDSPRESRLRMLLLRSGLPEPVINEPVFDADGRRVGKPDLMFPEARLVLEYEGDEHRTNRDRFRRDIFRREAFEDAGYRVKRVTADDLDIRPHEFVSGVRKLLVRRGMSIPAPQGSPIPASFRSREWSQSTRPGHGSVEN</sequence>
<proteinExistence type="predicted"/>
<gene>
    <name evidence="2" type="ORF">FB562_2634</name>
</gene>
<evidence type="ECO:0000313" key="3">
    <source>
        <dbReference type="Proteomes" id="UP000317998"/>
    </source>
</evidence>
<reference evidence="2 3" key="1">
    <citation type="submission" date="2019-06" db="EMBL/GenBank/DDBJ databases">
        <title>Sequencing the genomes of 1000 actinobacteria strains.</title>
        <authorList>
            <person name="Klenk H.-P."/>
        </authorList>
    </citation>
    <scope>NUCLEOTIDE SEQUENCE [LARGE SCALE GENOMIC DNA]</scope>
    <source>
        <strain evidence="2 3">DSM 26477</strain>
    </source>
</reference>
<dbReference type="SUPFAM" id="SSF52980">
    <property type="entry name" value="Restriction endonuclease-like"/>
    <property type="match status" value="1"/>
</dbReference>
<keyword evidence="3" id="KW-1185">Reference proteome</keyword>
<dbReference type="AlphaFoldDB" id="A0A542XX54"/>
<accession>A0A542XX54</accession>
<evidence type="ECO:0008006" key="4">
    <source>
        <dbReference type="Google" id="ProtNLM"/>
    </source>
</evidence>
<dbReference type="Proteomes" id="UP000317998">
    <property type="component" value="Unassembled WGS sequence"/>
</dbReference>
<dbReference type="EMBL" id="VFOM01000005">
    <property type="protein sequence ID" value="TQL40425.1"/>
    <property type="molecule type" value="Genomic_DNA"/>
</dbReference>
<comment type="caution">
    <text evidence="2">The sequence shown here is derived from an EMBL/GenBank/DDBJ whole genome shotgun (WGS) entry which is preliminary data.</text>
</comment>
<dbReference type="OrthoDB" id="3173471at2"/>
<evidence type="ECO:0000256" key="1">
    <source>
        <dbReference type="SAM" id="MobiDB-lite"/>
    </source>
</evidence>
<evidence type="ECO:0000313" key="2">
    <source>
        <dbReference type="EMBL" id="TQL40425.1"/>
    </source>
</evidence>
<feature type="region of interest" description="Disordered" evidence="1">
    <location>
        <begin position="330"/>
        <end position="357"/>
    </location>
</feature>
<dbReference type="Gene3D" id="3.40.960.10">
    <property type="entry name" value="VSR Endonuclease"/>
    <property type="match status" value="1"/>
</dbReference>